<dbReference type="OrthoDB" id="5226619at2759"/>
<evidence type="ECO:0000313" key="3">
    <source>
        <dbReference type="Proteomes" id="UP000799428"/>
    </source>
</evidence>
<dbReference type="Proteomes" id="UP000799428">
    <property type="component" value="Unassembled WGS sequence"/>
</dbReference>
<evidence type="ECO:0000313" key="2">
    <source>
        <dbReference type="EMBL" id="KAF2712741.1"/>
    </source>
</evidence>
<proteinExistence type="predicted"/>
<reference evidence="2" key="1">
    <citation type="journal article" date="2020" name="Stud. Mycol.">
        <title>101 Dothideomycetes genomes: a test case for predicting lifestyles and emergence of pathogens.</title>
        <authorList>
            <person name="Haridas S."/>
            <person name="Albert R."/>
            <person name="Binder M."/>
            <person name="Bloem J."/>
            <person name="Labutti K."/>
            <person name="Salamov A."/>
            <person name="Andreopoulos B."/>
            <person name="Baker S."/>
            <person name="Barry K."/>
            <person name="Bills G."/>
            <person name="Bluhm B."/>
            <person name="Cannon C."/>
            <person name="Castanera R."/>
            <person name="Culley D."/>
            <person name="Daum C."/>
            <person name="Ezra D."/>
            <person name="Gonzalez J."/>
            <person name="Henrissat B."/>
            <person name="Kuo A."/>
            <person name="Liang C."/>
            <person name="Lipzen A."/>
            <person name="Lutzoni F."/>
            <person name="Magnuson J."/>
            <person name="Mondo S."/>
            <person name="Nolan M."/>
            <person name="Ohm R."/>
            <person name="Pangilinan J."/>
            <person name="Park H.-J."/>
            <person name="Ramirez L."/>
            <person name="Alfaro M."/>
            <person name="Sun H."/>
            <person name="Tritt A."/>
            <person name="Yoshinaga Y."/>
            <person name="Zwiers L.-H."/>
            <person name="Turgeon B."/>
            <person name="Goodwin S."/>
            <person name="Spatafora J."/>
            <person name="Crous P."/>
            <person name="Grigoriev I."/>
        </authorList>
    </citation>
    <scope>NUCLEOTIDE SEQUENCE</scope>
    <source>
        <strain evidence="2">CBS 279.74</strain>
    </source>
</reference>
<keyword evidence="1" id="KW-0732">Signal</keyword>
<evidence type="ECO:0000256" key="1">
    <source>
        <dbReference type="SAM" id="SignalP"/>
    </source>
</evidence>
<protein>
    <submittedName>
        <fullName evidence="2">Cell death in tomato 1</fullName>
    </submittedName>
</protein>
<keyword evidence="3" id="KW-1185">Reference proteome</keyword>
<dbReference type="AlphaFoldDB" id="A0A6G1KK21"/>
<accession>A0A6G1KK21</accession>
<feature type="signal peptide" evidence="1">
    <location>
        <begin position="1"/>
        <end position="18"/>
    </location>
</feature>
<organism evidence="2 3">
    <name type="scientific">Pleomassaria siparia CBS 279.74</name>
    <dbReference type="NCBI Taxonomy" id="1314801"/>
    <lineage>
        <taxon>Eukaryota</taxon>
        <taxon>Fungi</taxon>
        <taxon>Dikarya</taxon>
        <taxon>Ascomycota</taxon>
        <taxon>Pezizomycotina</taxon>
        <taxon>Dothideomycetes</taxon>
        <taxon>Pleosporomycetidae</taxon>
        <taxon>Pleosporales</taxon>
        <taxon>Pleomassariaceae</taxon>
        <taxon>Pleomassaria</taxon>
    </lineage>
</organism>
<sequence length="187" mass="20137">MYSTLFASFLVFSTAATAASIVQRQTNLSSWKVTGVAVFGPSGHPGSYPWPTITANVTDPNTIVLSTSYNGSQVVAPAGNLAVNCQAKWFSGTKPTDHIWPCDPTTDGYWYLEIVDTPGLSLSNFDLKFTRFVDVVDQGLEYKKTFVGTGHFDLKTNLDGQCDGSGACHWALKNGSSPVSIQQTEIA</sequence>
<name>A0A6G1KK21_9PLEO</name>
<gene>
    <name evidence="2" type="ORF">K504DRAFT_531793</name>
</gene>
<dbReference type="EMBL" id="MU005766">
    <property type="protein sequence ID" value="KAF2712741.1"/>
    <property type="molecule type" value="Genomic_DNA"/>
</dbReference>
<feature type="chain" id="PRO_5026321069" evidence="1">
    <location>
        <begin position="19"/>
        <end position="187"/>
    </location>
</feature>